<evidence type="ECO:0000256" key="1">
    <source>
        <dbReference type="ARBA" id="ARBA00001526"/>
    </source>
</evidence>
<dbReference type="GO" id="GO:0008800">
    <property type="term" value="F:beta-lactamase activity"/>
    <property type="evidence" value="ECO:0007669"/>
    <property type="project" value="UniProtKB-EC"/>
</dbReference>
<evidence type="ECO:0000259" key="4">
    <source>
        <dbReference type="Pfam" id="PF13354"/>
    </source>
</evidence>
<proteinExistence type="inferred from homology"/>
<evidence type="ECO:0000313" key="6">
    <source>
        <dbReference type="Proteomes" id="UP001319180"/>
    </source>
</evidence>
<dbReference type="PANTHER" id="PTHR35333:SF3">
    <property type="entry name" value="BETA-LACTAMASE-TYPE TRANSPEPTIDASE FOLD CONTAINING PROTEIN"/>
    <property type="match status" value="1"/>
</dbReference>
<reference evidence="5 6" key="1">
    <citation type="submission" date="2021-05" db="EMBL/GenBank/DDBJ databases">
        <title>A Polyphasic approach of four new species of the genus Ohtaekwangia: Ohtaekwangia histidinii sp. nov., Ohtaekwangia cretensis sp. nov., Ohtaekwangia indiensis sp. nov., Ohtaekwangia reichenbachii sp. nov. from diverse environment.</title>
        <authorList>
            <person name="Octaviana S."/>
        </authorList>
    </citation>
    <scope>NUCLEOTIDE SEQUENCE [LARGE SCALE GENOMIC DNA]</scope>
    <source>
        <strain evidence="5 6">PWU37</strain>
    </source>
</reference>
<gene>
    <name evidence="5" type="ORF">KK078_13255</name>
</gene>
<dbReference type="EC" id="3.5.2.6" evidence="3"/>
<dbReference type="Gene3D" id="3.40.710.10">
    <property type="entry name" value="DD-peptidase/beta-lactamase superfamily"/>
    <property type="match status" value="1"/>
</dbReference>
<dbReference type="EMBL" id="JAHESC010000017">
    <property type="protein sequence ID" value="MBT1687532.1"/>
    <property type="molecule type" value="Genomic_DNA"/>
</dbReference>
<protein>
    <recommendedName>
        <fullName evidence="3">beta-lactamase</fullName>
        <ecNumber evidence="3">3.5.2.6</ecNumber>
    </recommendedName>
</protein>
<organism evidence="5 6">
    <name type="scientific">Dawidia soli</name>
    <dbReference type="NCBI Taxonomy" id="2782352"/>
    <lineage>
        <taxon>Bacteria</taxon>
        <taxon>Pseudomonadati</taxon>
        <taxon>Bacteroidota</taxon>
        <taxon>Cytophagia</taxon>
        <taxon>Cytophagales</taxon>
        <taxon>Chryseotaleaceae</taxon>
        <taxon>Dawidia</taxon>
    </lineage>
</organism>
<dbReference type="AlphaFoldDB" id="A0AAP2GDQ2"/>
<dbReference type="Proteomes" id="UP001319180">
    <property type="component" value="Unassembled WGS sequence"/>
</dbReference>
<comment type="catalytic activity">
    <reaction evidence="1">
        <text>a beta-lactam + H2O = a substituted beta-amino acid</text>
        <dbReference type="Rhea" id="RHEA:20401"/>
        <dbReference type="ChEBI" id="CHEBI:15377"/>
        <dbReference type="ChEBI" id="CHEBI:35627"/>
        <dbReference type="ChEBI" id="CHEBI:140347"/>
        <dbReference type="EC" id="3.5.2.6"/>
    </reaction>
</comment>
<name>A0AAP2GDQ2_9BACT</name>
<comment type="similarity">
    <text evidence="2">Belongs to the class-A beta-lactamase family.</text>
</comment>
<dbReference type="InterPro" id="IPR045155">
    <property type="entry name" value="Beta-lactam_cat"/>
</dbReference>
<accession>A0AAP2GDQ2</accession>
<evidence type="ECO:0000313" key="5">
    <source>
        <dbReference type="EMBL" id="MBT1687532.1"/>
    </source>
</evidence>
<comment type="caution">
    <text evidence="5">The sequence shown here is derived from an EMBL/GenBank/DDBJ whole genome shotgun (WGS) entry which is preliminary data.</text>
</comment>
<dbReference type="RefSeq" id="WP_254090764.1">
    <property type="nucleotide sequence ID" value="NZ_JAHESC010000017.1"/>
</dbReference>
<evidence type="ECO:0000256" key="3">
    <source>
        <dbReference type="ARBA" id="ARBA00012865"/>
    </source>
</evidence>
<dbReference type="InterPro" id="IPR012338">
    <property type="entry name" value="Beta-lactam/transpept-like"/>
</dbReference>
<dbReference type="Pfam" id="PF13354">
    <property type="entry name" value="Beta-lactamase2"/>
    <property type="match status" value="1"/>
</dbReference>
<keyword evidence="5" id="KW-0378">Hydrolase</keyword>
<dbReference type="GO" id="GO:0046677">
    <property type="term" value="P:response to antibiotic"/>
    <property type="evidence" value="ECO:0007669"/>
    <property type="project" value="InterPro"/>
</dbReference>
<dbReference type="PROSITE" id="PS51257">
    <property type="entry name" value="PROKAR_LIPOPROTEIN"/>
    <property type="match status" value="1"/>
</dbReference>
<dbReference type="InterPro" id="IPR000871">
    <property type="entry name" value="Beta-lactam_class-A"/>
</dbReference>
<dbReference type="GO" id="GO:0030655">
    <property type="term" value="P:beta-lactam antibiotic catabolic process"/>
    <property type="evidence" value="ECO:0007669"/>
    <property type="project" value="InterPro"/>
</dbReference>
<dbReference type="SUPFAM" id="SSF56601">
    <property type="entry name" value="beta-lactamase/transpeptidase-like"/>
    <property type="match status" value="1"/>
</dbReference>
<keyword evidence="6" id="KW-1185">Reference proteome</keyword>
<dbReference type="PANTHER" id="PTHR35333">
    <property type="entry name" value="BETA-LACTAMASE"/>
    <property type="match status" value="1"/>
</dbReference>
<evidence type="ECO:0000256" key="2">
    <source>
        <dbReference type="ARBA" id="ARBA00009009"/>
    </source>
</evidence>
<feature type="domain" description="Beta-lactamase class A catalytic" evidence="4">
    <location>
        <begin position="72"/>
        <end position="357"/>
    </location>
</feature>
<sequence>MKKLFTVLALLVVFSACRQRMREDAGLLEKLLTRDPALAAVLAHADSLEIQIIYTMIDRDTANRPTFRTFYYHVDSTHYFYPASTVKLPTVMLVLEKLRALNVDSLDLFTPMFHDSIYAGQQSAMRDSTARNGLPSVEHYMKKILVVSDNDAYNRLYEFVGQKAINERLRQLGYEQVRILHRLERPLSRDENAHTEAVRFEQHGRVLYRQPMLVNEPLIEVSPRVFRGKGFMRNDSLIQKPFEFTYKNFFPLTEQHVMLRAILFPETVPPAQRFSVGERERALVLRYMSQLPAETRYPPYATDTAYYDAYGKLLLFGRGREPIPPGIRIFNKEGDAYGYLVDNAYIVNFDTGVEFMLSAVINTNTDGIYNDGEYDYETLGFPFLKRLGEVLYRYEHEERERPGAKPDLSAFRFTYPEDDKHNRPFEKSHY</sequence>